<feature type="non-terminal residue" evidence="1">
    <location>
        <position position="1"/>
    </location>
</feature>
<evidence type="ECO:0000313" key="1">
    <source>
        <dbReference type="EMBL" id="CAI2196554.1"/>
    </source>
</evidence>
<dbReference type="Proteomes" id="UP001153678">
    <property type="component" value="Unassembled WGS sequence"/>
</dbReference>
<feature type="non-terminal residue" evidence="1">
    <location>
        <position position="107"/>
    </location>
</feature>
<gene>
    <name evidence="1" type="ORF">FWILDA_LOCUS17638</name>
</gene>
<dbReference type="EMBL" id="CAMKVN010014477">
    <property type="protein sequence ID" value="CAI2196554.1"/>
    <property type="molecule type" value="Genomic_DNA"/>
</dbReference>
<accession>A0A9W4TAL9</accession>
<protein>
    <submittedName>
        <fullName evidence="1">494_t:CDS:1</fullName>
    </submittedName>
</protein>
<dbReference type="AlphaFoldDB" id="A0A9W4TAL9"/>
<reference evidence="1" key="1">
    <citation type="submission" date="2022-08" db="EMBL/GenBank/DDBJ databases">
        <authorList>
            <person name="Kallberg Y."/>
            <person name="Tangrot J."/>
            <person name="Rosling A."/>
        </authorList>
    </citation>
    <scope>NUCLEOTIDE SEQUENCE</scope>
    <source>
        <strain evidence="1">Wild A</strain>
    </source>
</reference>
<name>A0A9W4TAL9_9GLOM</name>
<comment type="caution">
    <text evidence="1">The sequence shown here is derived from an EMBL/GenBank/DDBJ whole genome shotgun (WGS) entry which is preliminary data.</text>
</comment>
<organism evidence="1 2">
    <name type="scientific">Funneliformis geosporum</name>
    <dbReference type="NCBI Taxonomy" id="1117311"/>
    <lineage>
        <taxon>Eukaryota</taxon>
        <taxon>Fungi</taxon>
        <taxon>Fungi incertae sedis</taxon>
        <taxon>Mucoromycota</taxon>
        <taxon>Glomeromycotina</taxon>
        <taxon>Glomeromycetes</taxon>
        <taxon>Glomerales</taxon>
        <taxon>Glomeraceae</taxon>
        <taxon>Funneliformis</taxon>
    </lineage>
</organism>
<dbReference type="OrthoDB" id="2499658at2759"/>
<sequence length="107" mass="12578">NDHVVHISFNNRTTGARNNVNKNIRSLSVLIKENMYKVFCLAYTEVNHKKIASIYEKLHNKWDNINKKLVELFCENCSIYVIRINRKFSNKVAGKELIVKNFLSHLQ</sequence>
<keyword evidence="2" id="KW-1185">Reference proteome</keyword>
<evidence type="ECO:0000313" key="2">
    <source>
        <dbReference type="Proteomes" id="UP001153678"/>
    </source>
</evidence>
<proteinExistence type="predicted"/>